<gene>
    <name evidence="1" type="ORF">NM208_g1362</name>
</gene>
<sequence>MNTQFKRLVRFKDENGNILFGEAPVLDDLLGNEVSTYRGDNPWSLEPTGETAKISEVLSPLPYSPIMYGIGLNYKTHIAEAGFPTPKFPTVFTKPSGALNGPFSDVLFNPQCKNMDYEGELAVIIGKECKNVTTASDALAHVLGYTVANDVSSRFWQVPEICGNQHGYAKSFDGFAPLGPVIASPQAIGNIGDLTLVTRVNGDERQRAKLDDLLFGVADLIVHLSRGTTLKAGTVILTGTPGGVAAFLKPPAWLKDGDTVEVAISNIGTIKNRYVLEG</sequence>
<organism evidence="1 2">
    <name type="scientific">Fusarium decemcellulare</name>
    <dbReference type="NCBI Taxonomy" id="57161"/>
    <lineage>
        <taxon>Eukaryota</taxon>
        <taxon>Fungi</taxon>
        <taxon>Dikarya</taxon>
        <taxon>Ascomycota</taxon>
        <taxon>Pezizomycotina</taxon>
        <taxon>Sordariomycetes</taxon>
        <taxon>Hypocreomycetidae</taxon>
        <taxon>Hypocreales</taxon>
        <taxon>Nectriaceae</taxon>
        <taxon>Fusarium</taxon>
        <taxon>Fusarium decemcellulare species complex</taxon>
    </lineage>
</organism>
<dbReference type="Proteomes" id="UP001148629">
    <property type="component" value="Unassembled WGS sequence"/>
</dbReference>
<evidence type="ECO:0000313" key="2">
    <source>
        <dbReference type="Proteomes" id="UP001148629"/>
    </source>
</evidence>
<keyword evidence="2" id="KW-1185">Reference proteome</keyword>
<dbReference type="EMBL" id="JANRMS010000069">
    <property type="protein sequence ID" value="KAJ3547725.1"/>
    <property type="molecule type" value="Genomic_DNA"/>
</dbReference>
<reference evidence="1" key="1">
    <citation type="submission" date="2022-08" db="EMBL/GenBank/DDBJ databases">
        <title>Genome Sequence of Fusarium decemcellulare.</title>
        <authorList>
            <person name="Buettner E."/>
        </authorList>
    </citation>
    <scope>NUCLEOTIDE SEQUENCE</scope>
    <source>
        <strain evidence="1">Babe19</strain>
    </source>
</reference>
<accession>A0ACC1SWI2</accession>
<proteinExistence type="predicted"/>
<name>A0ACC1SWI2_9HYPO</name>
<comment type="caution">
    <text evidence="1">The sequence shown here is derived from an EMBL/GenBank/DDBJ whole genome shotgun (WGS) entry which is preliminary data.</text>
</comment>
<protein>
    <submittedName>
        <fullName evidence="1">Uncharacterized protein</fullName>
    </submittedName>
</protein>
<evidence type="ECO:0000313" key="1">
    <source>
        <dbReference type="EMBL" id="KAJ3547725.1"/>
    </source>
</evidence>